<gene>
    <name evidence="1" type="ORF">EQM13_04070</name>
</gene>
<evidence type="ECO:0000313" key="2">
    <source>
        <dbReference type="Proteomes" id="UP000287969"/>
    </source>
</evidence>
<accession>A0A410QAB4</accession>
<evidence type="ECO:0000313" key="1">
    <source>
        <dbReference type="EMBL" id="QAT60814.1"/>
    </source>
</evidence>
<proteinExistence type="predicted"/>
<dbReference type="AlphaFoldDB" id="A0A410QAB4"/>
<sequence length="307" mass="35432">MRINNNIIERFYTINNSIFSRNILSNNFTIKNENSIYKSNFSSYIPSKFINLNKITQKMIINREMIDFNSGIVSFEYGANNFYIEKDGMSIEIPISEVSPIINEDNVKTLEVINNRLTLSPNTYYKFKHADGIERLYGATNNGFKTIDFVDSIYDESKTSYDQTLFDTVDIINELLRDSSYMIISSKKSINFLTNELGFKPGYFEVGMSTGKTNRYFYLDSGRIINDKAFNNQIYCLNSINHLEYGVPRDAKWIIGGIEYKMNEDGYFNLPYLNSGLTSGEFKLVNSEGKEIHLKNPDMVKQSENVK</sequence>
<dbReference type="KEGG" id="spoa:EQM13_04070"/>
<reference evidence="2" key="1">
    <citation type="submission" date="2019-01" db="EMBL/GenBank/DDBJ databases">
        <title>Draft genomes of a novel of Sporanaerobacter strains.</title>
        <authorList>
            <person name="Ma S."/>
        </authorList>
    </citation>
    <scope>NUCLEOTIDE SEQUENCE [LARGE SCALE GENOMIC DNA]</scope>
    <source>
        <strain evidence="2">NJN-17</strain>
    </source>
</reference>
<dbReference type="RefSeq" id="WP_071139706.1">
    <property type="nucleotide sequence ID" value="NZ_CP035282.1"/>
</dbReference>
<name>A0A410QAB4_9FIRM</name>
<dbReference type="OrthoDB" id="1893125at2"/>
<organism evidence="1 2">
    <name type="scientific">Acidilutibacter cellobiosedens</name>
    <dbReference type="NCBI Taxonomy" id="2507161"/>
    <lineage>
        <taxon>Bacteria</taxon>
        <taxon>Bacillati</taxon>
        <taxon>Bacillota</taxon>
        <taxon>Tissierellia</taxon>
        <taxon>Tissierellales</taxon>
        <taxon>Acidilutibacteraceae</taxon>
        <taxon>Acidilutibacter</taxon>
    </lineage>
</organism>
<keyword evidence="2" id="KW-1185">Reference proteome</keyword>
<protein>
    <submittedName>
        <fullName evidence="1">Uncharacterized protein</fullName>
    </submittedName>
</protein>
<dbReference type="EMBL" id="CP035282">
    <property type="protein sequence ID" value="QAT60814.1"/>
    <property type="molecule type" value="Genomic_DNA"/>
</dbReference>
<dbReference type="Proteomes" id="UP000287969">
    <property type="component" value="Chromosome"/>
</dbReference>